<dbReference type="Proteomes" id="UP000174145">
    <property type="component" value="Segment"/>
</dbReference>
<evidence type="ECO:0000256" key="1">
    <source>
        <dbReference type="SAM" id="Phobius"/>
    </source>
</evidence>
<dbReference type="RefSeq" id="YP_009001606.1">
    <property type="nucleotide sequence ID" value="NC_023426.1"/>
</dbReference>
<dbReference type="GeneID" id="18263562"/>
<dbReference type="EMBL" id="AP013055">
    <property type="protein sequence ID" value="BAO49493.1"/>
    <property type="molecule type" value="Genomic_DNA"/>
</dbReference>
<feature type="transmembrane region" description="Helical" evidence="1">
    <location>
        <begin position="115"/>
        <end position="141"/>
    </location>
</feature>
<feature type="transmembrane region" description="Helical" evidence="1">
    <location>
        <begin position="91"/>
        <end position="109"/>
    </location>
</feature>
<keyword evidence="1" id="KW-0472">Membrane</keyword>
<feature type="transmembrane region" description="Helical" evidence="1">
    <location>
        <begin position="148"/>
        <end position="169"/>
    </location>
</feature>
<organism evidence="2 3">
    <name type="scientific">Alphaentomopoxvirus acuprea</name>
    <dbReference type="NCBI Taxonomy" id="62099"/>
    <lineage>
        <taxon>Viruses</taxon>
        <taxon>Varidnaviria</taxon>
        <taxon>Bamfordvirae</taxon>
        <taxon>Nucleocytoviricota</taxon>
        <taxon>Pokkesviricetes</taxon>
        <taxon>Chitovirales</taxon>
        <taxon>Poxviridae</taxon>
        <taxon>Entomopoxvirinae</taxon>
        <taxon>Alphaentomopoxvirus</taxon>
    </lineage>
</organism>
<dbReference type="KEGG" id="vg:18263562"/>
<proteinExistence type="predicted"/>
<evidence type="ECO:0000313" key="2">
    <source>
        <dbReference type="EMBL" id="BAO49493.1"/>
    </source>
</evidence>
<reference evidence="2 3" key="1">
    <citation type="journal article" date="2014" name="Virology">
        <title>The complete genome sequence of the Alphaentomopoxvirus Anomala cuprea entomopoxvirus, including its terminal hairpin loop sequences, suggests a potentially unique mode of apoptosis inhibition and mode of DNA replication.</title>
        <authorList>
            <person name="Mitsuhashi W."/>
            <person name="Miyamoto K."/>
            <person name="Wada S."/>
        </authorList>
    </citation>
    <scope>NUCLEOTIDE SEQUENCE [LARGE SCALE GENOMIC DNA]</scope>
    <source>
        <strain evidence="2">CV6M</strain>
    </source>
</reference>
<keyword evidence="1" id="KW-0812">Transmembrane</keyword>
<protein>
    <submittedName>
        <fullName evidence="2">Uncharacterized protein</fullName>
    </submittedName>
</protein>
<sequence>MELYYTNEINSTAGINYSVPSRNIVSNNIMKDGQYPIIYNSGKKINQNDVQSDILTQPLNNQIDSKEADISVFNDVDTNIPEFFLANINETIFLIFLTTAAILACTNIPNKSISFILISVISLIISTEYGISIAIVFFAIILLEKSNIFILILVVIALIHIFVPIPGLVTDYFNWNYVIGAVLGLLLLFSINQYWLKFYYNPQKEVLVYTSNKSSNLSNQAVNPQYINKHSGETIGDSYFY</sequence>
<accession>W6JIT9</accession>
<feature type="transmembrane region" description="Helical" evidence="1">
    <location>
        <begin position="175"/>
        <end position="196"/>
    </location>
</feature>
<name>W6JIT9_9POXV</name>
<keyword evidence="3" id="KW-1185">Reference proteome</keyword>
<dbReference type="OrthoDB" id="16835at10239"/>
<evidence type="ECO:0000313" key="3">
    <source>
        <dbReference type="Proteomes" id="UP000174145"/>
    </source>
</evidence>
<keyword evidence="1" id="KW-1133">Transmembrane helix</keyword>